<dbReference type="Proteomes" id="UP001152799">
    <property type="component" value="Unassembled WGS sequence"/>
</dbReference>
<feature type="coiled-coil region" evidence="1">
    <location>
        <begin position="1408"/>
        <end position="1435"/>
    </location>
</feature>
<dbReference type="OrthoDB" id="249703at2759"/>
<feature type="region of interest" description="Disordered" evidence="2">
    <location>
        <begin position="551"/>
        <end position="682"/>
    </location>
</feature>
<dbReference type="EMBL" id="CAKJTU040000010">
    <property type="protein sequence ID" value="CAH1183259.1"/>
    <property type="molecule type" value="Genomic_DNA"/>
</dbReference>
<keyword evidence="1" id="KW-0175">Coiled coil</keyword>
<feature type="region of interest" description="Disordered" evidence="2">
    <location>
        <begin position="496"/>
        <end position="534"/>
    </location>
</feature>
<reference evidence="3" key="1">
    <citation type="submission" date="2022-01" db="EMBL/GenBank/DDBJ databases">
        <authorList>
            <person name="King R."/>
        </authorList>
    </citation>
    <scope>NUCLEOTIDE SEQUENCE</scope>
</reference>
<comment type="caution">
    <text evidence="3">The sequence shown here is derived from an EMBL/GenBank/DDBJ whole genome shotgun (WGS) entry which is preliminary data.</text>
</comment>
<sequence>MEEVMTDLSFLIDPSRIKKEVVEAPKPKKLTKRQRLELIKKDLTKKENLENTLNKLDAADAKLIDRLDLNVRKFKKILPKIKRRHSIEKIPITGDTVFTQLPRSLSPKTSKRTARLLNKPYTTRSDSPARMLRNGKHRRLKDFVLLEGLEGPKRRKRVHSDLSGSEIASKLSGYESDSSYSDMASLHDGNKDIDSLLMDESSNAPTQIDTNSNVCDSKMPEKNLLLDIMKQAFNDMGNDKLPVEKPCTSASTEEQELRQLLEQTEEKQAAEQIQECIDNITNLAKAASEEAPVLEKQIQDDSIPVIDNMSSEPPQNLEHLGPPFSESSVAMLEQKRSFVDENIGIAVVEKDNVVSFHIEHLSGDDVDEPETSNEDLNQSLDEKMEVETEEKVEEDLQTEEKVIETESKETEVEVEESVDEVEVKQQCNIKESVAEPECAVEESVAEAECAVEEAKCEVEVEEPKNECTSVVEEPKNDEATKQPEEAKTIVEQADKVDETGQEILSEKEDCDKTSENIDVKKPEETEAVKESPEQLAEKECFLGALGLQSLRAAKESPQPRKKGKATTSKAAADSYTGTLKTVIKINKKRGKNSFKMTLQKNKNKSEKVEAAGGTGEDGYKVLKEGGSSSSKHSKDSSDTAGAHRKSHYSNRSNMENSSEHTSDSEQANQDKSQPEKSLIVPEKASSFSIHPGRLCKDECSYCFGEFGLFDTPCHIAQIKSVDRQNKILATEQHLTRDSCLCDACYRHVDRKSNSPSYINKSLKRNSLVAPGPRQNHCHVLACSNTSTNILRRKWIIKMRKSICQVINIDLDNPGLHSIPICDEHYEALEHLMICGMCKRRLARNHIHYLGPEVKELNEALKDEGISIVLCNKPVVCKLCKGFASIILKDPEERAENSINFFKEYKKRLLHFNDIVQMDVGEADELLLPPAKSADKKDSEGRLKRMRNSSNDSGNSETQDDELEEDVEETRPRKRVRVPSSDTNHSQSADQSRAQSPEDEYAGVDYNTLIPAIVMDCSSDNESKKDRNSPKIIQRKTLESFGGSVEISRSYKKDNDLAAQKLGQNPSISLKPNYGDSSWQDEAAPSKLISNPALSVRQLFPGEEEMGLVGDIDFKNVVARTPEGWEKCVTTIQYDKDTKMLWEELQKPYGSKSSFLRHLVLLEKYFRSGDLVLSPSANNRAVNYKESVHNRLRAYDNIPSNVGQAQPPSMIQFTKINLRNTSNSNGLPPVTISQVGRPDNEIQTSRTPITLQQLNQPPLYPTSTILQNLAKNKAGAAPPGLISINQKVGASSTIVRPPVPCQKIKFPITKNWRPNFIPIDPAMRNERKPGLVQVISGGKPYHITLEDYKKMCAIKRSFEAKQKKIQEQQTLARHQALLNQKSMLKPAQQQPARKLLTKTSGGTLIETKIESSESILEKLDKQVERLGQRNQDALIRLENNPAIQIIPRIPQSLTAIPQTVRKSPPSPVLLITKTS</sequence>
<protein>
    <submittedName>
        <fullName evidence="3">Uncharacterized protein</fullName>
    </submittedName>
</protein>
<dbReference type="PANTHER" id="PTHR36562:SF5">
    <property type="entry name" value="SERINE_ARGININE REPETITIVE MATRIX 2"/>
    <property type="match status" value="1"/>
</dbReference>
<feature type="region of interest" description="Disordered" evidence="2">
    <location>
        <begin position="104"/>
        <end position="134"/>
    </location>
</feature>
<name>A0A9P0DV77_9CUCU</name>
<gene>
    <name evidence="3" type="ORF">CEUTPL_LOCUS14584</name>
</gene>
<feature type="compositionally biased region" description="Polar residues" evidence="2">
    <location>
        <begin position="979"/>
        <end position="994"/>
    </location>
</feature>
<feature type="compositionally biased region" description="Acidic residues" evidence="2">
    <location>
        <begin position="957"/>
        <end position="967"/>
    </location>
</feature>
<feature type="region of interest" description="Disordered" evidence="2">
    <location>
        <begin position="382"/>
        <end position="419"/>
    </location>
</feature>
<evidence type="ECO:0000313" key="4">
    <source>
        <dbReference type="Proteomes" id="UP001152799"/>
    </source>
</evidence>
<organism evidence="3 4">
    <name type="scientific">Ceutorhynchus assimilis</name>
    <name type="common">cabbage seed weevil</name>
    <dbReference type="NCBI Taxonomy" id="467358"/>
    <lineage>
        <taxon>Eukaryota</taxon>
        <taxon>Metazoa</taxon>
        <taxon>Ecdysozoa</taxon>
        <taxon>Arthropoda</taxon>
        <taxon>Hexapoda</taxon>
        <taxon>Insecta</taxon>
        <taxon>Pterygota</taxon>
        <taxon>Neoptera</taxon>
        <taxon>Endopterygota</taxon>
        <taxon>Coleoptera</taxon>
        <taxon>Polyphaga</taxon>
        <taxon>Cucujiformia</taxon>
        <taxon>Curculionidae</taxon>
        <taxon>Ceutorhynchinae</taxon>
        <taxon>Ceutorhynchus</taxon>
    </lineage>
</organism>
<feature type="compositionally biased region" description="Acidic residues" evidence="2">
    <location>
        <begin position="387"/>
        <end position="397"/>
    </location>
</feature>
<proteinExistence type="predicted"/>
<feature type="compositionally biased region" description="Basic and acidic residues" evidence="2">
    <location>
        <begin position="472"/>
        <end position="486"/>
    </location>
</feature>
<dbReference type="PANTHER" id="PTHR36562">
    <property type="entry name" value="SERINE/ARGININE REPETITIVE MATRIX 2"/>
    <property type="match status" value="1"/>
</dbReference>
<feature type="compositionally biased region" description="Basic and acidic residues" evidence="2">
    <location>
        <begin position="398"/>
        <end position="411"/>
    </location>
</feature>
<keyword evidence="4" id="KW-1185">Reference proteome</keyword>
<feature type="region of interest" description="Disordered" evidence="2">
    <location>
        <begin position="928"/>
        <end position="999"/>
    </location>
</feature>
<evidence type="ECO:0000256" key="2">
    <source>
        <dbReference type="SAM" id="MobiDB-lite"/>
    </source>
</evidence>
<feature type="compositionally biased region" description="Polar residues" evidence="2">
    <location>
        <begin position="947"/>
        <end position="956"/>
    </location>
</feature>
<dbReference type="GO" id="GO:0005634">
    <property type="term" value="C:nucleus"/>
    <property type="evidence" value="ECO:0007669"/>
    <property type="project" value="TreeGrafter"/>
</dbReference>
<feature type="coiled-coil region" evidence="1">
    <location>
        <begin position="247"/>
        <end position="290"/>
    </location>
</feature>
<feature type="region of interest" description="Disordered" evidence="2">
    <location>
        <begin position="467"/>
        <end position="486"/>
    </location>
</feature>
<evidence type="ECO:0000256" key="1">
    <source>
        <dbReference type="SAM" id="Coils"/>
    </source>
</evidence>
<feature type="compositionally biased region" description="Polar residues" evidence="2">
    <location>
        <begin position="1061"/>
        <end position="1079"/>
    </location>
</feature>
<feature type="compositionally biased region" description="Basic and acidic residues" evidence="2">
    <location>
        <begin position="932"/>
        <end position="942"/>
    </location>
</feature>
<feature type="coiled-coil region" evidence="1">
    <location>
        <begin position="39"/>
        <end position="66"/>
    </location>
</feature>
<accession>A0A9P0DV77</accession>
<feature type="region of interest" description="Disordered" evidence="2">
    <location>
        <begin position="1061"/>
        <end position="1081"/>
    </location>
</feature>
<dbReference type="InterPro" id="IPR051372">
    <property type="entry name" value="CWC21"/>
</dbReference>
<evidence type="ECO:0000313" key="3">
    <source>
        <dbReference type="EMBL" id="CAH1183259.1"/>
    </source>
</evidence>